<feature type="domain" description="Neprosin PEP catalytic" evidence="3">
    <location>
        <begin position="139"/>
        <end position="407"/>
    </location>
</feature>
<dbReference type="STRING" id="4555.K3Y2V1"/>
<dbReference type="Gramene" id="KQL09243">
    <property type="protein sequence ID" value="KQL09243"/>
    <property type="gene ID" value="SETIT_008532mg"/>
</dbReference>
<feature type="signal peptide" evidence="2">
    <location>
        <begin position="1"/>
        <end position="28"/>
    </location>
</feature>
<dbReference type="HOGENOM" id="CLU_030538_1_1_1"/>
<dbReference type="PROSITE" id="PS51257">
    <property type="entry name" value="PROKAR_LIPOPROTEIN"/>
    <property type="match status" value="1"/>
</dbReference>
<keyword evidence="5" id="KW-1185">Reference proteome</keyword>
<evidence type="ECO:0000313" key="5">
    <source>
        <dbReference type="Proteomes" id="UP000004995"/>
    </source>
</evidence>
<evidence type="ECO:0000256" key="2">
    <source>
        <dbReference type="SAM" id="SignalP"/>
    </source>
</evidence>
<feature type="chain" id="PRO_5010126346" description="Neprosin PEP catalytic domain-containing protein" evidence="2">
    <location>
        <begin position="29"/>
        <end position="410"/>
    </location>
</feature>
<dbReference type="InParanoid" id="K3Y2V1"/>
<reference evidence="5" key="1">
    <citation type="journal article" date="2012" name="Nat. Biotechnol.">
        <title>Reference genome sequence of the model plant Setaria.</title>
        <authorList>
            <person name="Bennetzen J.L."/>
            <person name="Schmutz J."/>
            <person name="Wang H."/>
            <person name="Percifield R."/>
            <person name="Hawkins J."/>
            <person name="Pontaroli A.C."/>
            <person name="Estep M."/>
            <person name="Feng L."/>
            <person name="Vaughn J.N."/>
            <person name="Grimwood J."/>
            <person name="Jenkins J."/>
            <person name="Barry K."/>
            <person name="Lindquist E."/>
            <person name="Hellsten U."/>
            <person name="Deshpande S."/>
            <person name="Wang X."/>
            <person name="Wu X."/>
            <person name="Mitros T."/>
            <person name="Triplett J."/>
            <person name="Yang X."/>
            <person name="Ye C.Y."/>
            <person name="Mauro-Herrera M."/>
            <person name="Wang L."/>
            <person name="Li P."/>
            <person name="Sharma M."/>
            <person name="Sharma R."/>
            <person name="Ronald P.C."/>
            <person name="Panaud O."/>
            <person name="Kellogg E.A."/>
            <person name="Brutnell T.P."/>
            <person name="Doust A.N."/>
            <person name="Tuskan G.A."/>
            <person name="Rokhsar D."/>
            <person name="Devos K.M."/>
        </authorList>
    </citation>
    <scope>NUCLEOTIDE SEQUENCE [LARGE SCALE GENOMIC DNA]</scope>
    <source>
        <strain evidence="5">cv. Yugu1</strain>
    </source>
</reference>
<dbReference type="Proteomes" id="UP000004995">
    <property type="component" value="Unassembled WGS sequence"/>
</dbReference>
<dbReference type="AlphaFoldDB" id="K3Y2V1"/>
<name>K3Y2V1_SETIT</name>
<dbReference type="EMBL" id="AGNK02002194">
    <property type="status" value="NOT_ANNOTATED_CDS"/>
    <property type="molecule type" value="Genomic_DNA"/>
</dbReference>
<dbReference type="eggNOG" id="ENOG502QVB2">
    <property type="taxonomic scope" value="Eukaryota"/>
</dbReference>
<dbReference type="PANTHER" id="PTHR31589:SF219">
    <property type="entry name" value="OS06G0144400 PROTEIN"/>
    <property type="match status" value="1"/>
</dbReference>
<reference evidence="4" key="2">
    <citation type="submission" date="2018-08" db="UniProtKB">
        <authorList>
            <consortium name="EnsemblPlants"/>
        </authorList>
    </citation>
    <scope>IDENTIFICATION</scope>
    <source>
        <strain evidence="4">Yugu1</strain>
    </source>
</reference>
<dbReference type="OMA" id="TPSCYGA"/>
<dbReference type="PROSITE" id="PS52045">
    <property type="entry name" value="NEPROSIN_PEP_CD"/>
    <property type="match status" value="1"/>
</dbReference>
<dbReference type="InterPro" id="IPR004314">
    <property type="entry name" value="Neprosin"/>
</dbReference>
<dbReference type="EnsemblPlants" id="KQL09243">
    <property type="protein sequence ID" value="KQL09243"/>
    <property type="gene ID" value="SETIT_008532mg"/>
</dbReference>
<dbReference type="Pfam" id="PF14365">
    <property type="entry name" value="Neprosin_AP"/>
    <property type="match status" value="1"/>
</dbReference>
<evidence type="ECO:0000259" key="3">
    <source>
        <dbReference type="PROSITE" id="PS52045"/>
    </source>
</evidence>
<dbReference type="InterPro" id="IPR053168">
    <property type="entry name" value="Glutamic_endopeptidase"/>
</dbReference>
<protein>
    <recommendedName>
        <fullName evidence="3">Neprosin PEP catalytic domain-containing protein</fullName>
    </recommendedName>
</protein>
<evidence type="ECO:0000256" key="1">
    <source>
        <dbReference type="SAM" id="MobiDB-lite"/>
    </source>
</evidence>
<feature type="region of interest" description="Disordered" evidence="1">
    <location>
        <begin position="79"/>
        <end position="132"/>
    </location>
</feature>
<keyword evidence="2" id="KW-0732">Signal</keyword>
<sequence>MAPAGRVAPALGAITLLLVAAAGACALAAVNKTIESDDGDVIDCVDVYQQPAFKHVLPGSRPEPERSMRAMAAAASLSDHTQERQPTWRKHGSCPPGTVAIRRDSPHARPEVARRASPFRRPAGAGSSSMQPQLPELYMDNMKGKVEVAAAYACNQAYLGARATVPYWKVDVHPDELSMNYLLVGHTLDNRFRPFPGGQPPPVLNNQIAVGLVAWPALYGDSLSRLFVYYSNDGGVNNNCFNLDCGGFHLYPSSYALGSSVSNADSQVGGERYGVPVGIHRDPTGEIWVVTVSDHPIGYYPETVFDTTFPEAFYVEMGGRVLDTRPGGNHTSTPMGNGIPSCAGSRFAATIMDYHAVGYTGVLVNDKADRTVTTTPSCYGAKPLGPDPTRANGYNVAYGGPGGIYCDKPE</sequence>
<feature type="compositionally biased region" description="Basic and acidic residues" evidence="1">
    <location>
        <begin position="101"/>
        <end position="114"/>
    </location>
</feature>
<evidence type="ECO:0000313" key="4">
    <source>
        <dbReference type="EnsemblPlants" id="KQL09243"/>
    </source>
</evidence>
<dbReference type="Pfam" id="PF03080">
    <property type="entry name" value="Neprosin"/>
    <property type="match status" value="1"/>
</dbReference>
<organism evidence="4 5">
    <name type="scientific">Setaria italica</name>
    <name type="common">Foxtail millet</name>
    <name type="synonym">Panicum italicum</name>
    <dbReference type="NCBI Taxonomy" id="4555"/>
    <lineage>
        <taxon>Eukaryota</taxon>
        <taxon>Viridiplantae</taxon>
        <taxon>Streptophyta</taxon>
        <taxon>Embryophyta</taxon>
        <taxon>Tracheophyta</taxon>
        <taxon>Spermatophyta</taxon>
        <taxon>Magnoliopsida</taxon>
        <taxon>Liliopsida</taxon>
        <taxon>Poales</taxon>
        <taxon>Poaceae</taxon>
        <taxon>PACMAD clade</taxon>
        <taxon>Panicoideae</taxon>
        <taxon>Panicodae</taxon>
        <taxon>Paniceae</taxon>
        <taxon>Cenchrinae</taxon>
        <taxon>Setaria</taxon>
    </lineage>
</organism>
<accession>K3Y2V1</accession>
<dbReference type="FunCoup" id="K3Y2V1">
    <property type="interactions" value="177"/>
</dbReference>
<proteinExistence type="predicted"/>
<dbReference type="PANTHER" id="PTHR31589">
    <property type="entry name" value="PROTEIN, PUTATIVE (DUF239)-RELATED-RELATED"/>
    <property type="match status" value="1"/>
</dbReference>
<dbReference type="InterPro" id="IPR025521">
    <property type="entry name" value="Neprosin_propep"/>
</dbReference>